<dbReference type="FunFam" id="3.30.160.20:FF:000046">
    <property type="entry name" value="Peptidyl-tRNA hydrolase ICT1"/>
    <property type="match status" value="1"/>
</dbReference>
<dbReference type="GO" id="GO:0004045">
    <property type="term" value="F:peptidyl-tRNA hydrolase activity"/>
    <property type="evidence" value="ECO:0007669"/>
    <property type="project" value="UniProtKB-EC"/>
</dbReference>
<evidence type="ECO:0000256" key="4">
    <source>
        <dbReference type="ARBA" id="ARBA00041531"/>
    </source>
</evidence>
<reference evidence="6" key="1">
    <citation type="submission" date="2020-08" db="EMBL/GenBank/DDBJ databases">
        <title>Genome sequencing and assembly of the red palm weevil Rhynchophorus ferrugineus.</title>
        <authorList>
            <person name="Dias G.B."/>
            <person name="Bergman C.M."/>
            <person name="Manee M."/>
        </authorList>
    </citation>
    <scope>NUCLEOTIDE SEQUENCE</scope>
    <source>
        <strain evidence="6">AA-2017</strain>
        <tissue evidence="6">Whole larva</tissue>
    </source>
</reference>
<dbReference type="PROSITE" id="PS00745">
    <property type="entry name" value="RF_PROK_I"/>
    <property type="match status" value="1"/>
</dbReference>
<keyword evidence="7" id="KW-1185">Reference proteome</keyword>
<comment type="similarity">
    <text evidence="2">Belongs to the prokaryotic/mitochondrial release factor family. Mitochondrion-specific ribosomal protein mL62 subfamily.</text>
</comment>
<sequence>MFNIISNQLKCSGTKISFRSVGYQSALALSNLYPESSLKIKTLDKPQTKISEEFSGFIPIDQLQITYSRSTGPGGQNVNKVNTKVDVRFHLQSATWLSDEVKSKITEKFGSKLTKEGHLIFRSDVTRSQQLNLADCLQKLRQCIITSLQVKPEPSPESEEKKRKAIEKANRMRLAMKRERIITVYLKQNTDNRTYLKAYNK</sequence>
<name>A0A834I2L0_RHYFE</name>
<dbReference type="AlphaFoldDB" id="A0A834I2L0"/>
<proteinExistence type="inferred from homology"/>
<dbReference type="InterPro" id="IPR000352">
    <property type="entry name" value="Pep_chain_release_fac_I"/>
</dbReference>
<dbReference type="EMBL" id="JAACXV010013908">
    <property type="protein sequence ID" value="KAF7271729.1"/>
    <property type="molecule type" value="Genomic_DNA"/>
</dbReference>
<dbReference type="SUPFAM" id="SSF110916">
    <property type="entry name" value="Peptidyl-tRNA hydrolase domain-like"/>
    <property type="match status" value="1"/>
</dbReference>
<protein>
    <recommendedName>
        <fullName evidence="3">Large ribosomal subunit protein mL62</fullName>
        <ecNumber evidence="1">3.1.1.29</ecNumber>
    </recommendedName>
    <alternativeName>
        <fullName evidence="4">Peptidyl-tRNA hydrolase ICT1, mitochondrial</fullName>
    </alternativeName>
</protein>
<evidence type="ECO:0000256" key="1">
    <source>
        <dbReference type="ARBA" id="ARBA00013260"/>
    </source>
</evidence>
<dbReference type="PANTHER" id="PTHR11075">
    <property type="entry name" value="PEPTIDE CHAIN RELEASE FACTOR"/>
    <property type="match status" value="1"/>
</dbReference>
<evidence type="ECO:0000313" key="7">
    <source>
        <dbReference type="Proteomes" id="UP000625711"/>
    </source>
</evidence>
<dbReference type="Proteomes" id="UP000625711">
    <property type="component" value="Unassembled WGS sequence"/>
</dbReference>
<evidence type="ECO:0000259" key="5">
    <source>
        <dbReference type="PROSITE" id="PS00745"/>
    </source>
</evidence>
<evidence type="ECO:0000313" key="6">
    <source>
        <dbReference type="EMBL" id="KAF7271729.1"/>
    </source>
</evidence>
<dbReference type="InterPro" id="IPR052104">
    <property type="entry name" value="Mito_Release_Factor_mL62"/>
</dbReference>
<dbReference type="Pfam" id="PF00472">
    <property type="entry name" value="RF-1"/>
    <property type="match status" value="1"/>
</dbReference>
<evidence type="ECO:0000256" key="3">
    <source>
        <dbReference type="ARBA" id="ARBA00039441"/>
    </source>
</evidence>
<dbReference type="OrthoDB" id="270639at2759"/>
<feature type="domain" description="Prokaryotic-type class I peptide chain release factors" evidence="5">
    <location>
        <begin position="69"/>
        <end position="85"/>
    </location>
</feature>
<comment type="caution">
    <text evidence="6">The sequence shown here is derived from an EMBL/GenBank/DDBJ whole genome shotgun (WGS) entry which is preliminary data.</text>
</comment>
<dbReference type="Gene3D" id="3.30.160.20">
    <property type="match status" value="1"/>
</dbReference>
<accession>A0A834I2L0</accession>
<dbReference type="PANTHER" id="PTHR11075:SF54">
    <property type="entry name" value="LARGE RIBOSOMAL SUBUNIT PROTEIN ML62"/>
    <property type="match status" value="1"/>
</dbReference>
<dbReference type="GO" id="GO:0005762">
    <property type="term" value="C:mitochondrial large ribosomal subunit"/>
    <property type="evidence" value="ECO:0007669"/>
    <property type="project" value="TreeGrafter"/>
</dbReference>
<evidence type="ECO:0000256" key="2">
    <source>
        <dbReference type="ARBA" id="ARBA00038225"/>
    </source>
</evidence>
<dbReference type="GO" id="GO:0070126">
    <property type="term" value="P:mitochondrial translational termination"/>
    <property type="evidence" value="ECO:0007669"/>
    <property type="project" value="TreeGrafter"/>
</dbReference>
<gene>
    <name evidence="6" type="ORF">GWI33_015438</name>
</gene>
<organism evidence="6 7">
    <name type="scientific">Rhynchophorus ferrugineus</name>
    <name type="common">Red palm weevil</name>
    <name type="synonym">Curculio ferrugineus</name>
    <dbReference type="NCBI Taxonomy" id="354439"/>
    <lineage>
        <taxon>Eukaryota</taxon>
        <taxon>Metazoa</taxon>
        <taxon>Ecdysozoa</taxon>
        <taxon>Arthropoda</taxon>
        <taxon>Hexapoda</taxon>
        <taxon>Insecta</taxon>
        <taxon>Pterygota</taxon>
        <taxon>Neoptera</taxon>
        <taxon>Endopterygota</taxon>
        <taxon>Coleoptera</taxon>
        <taxon>Polyphaga</taxon>
        <taxon>Cucujiformia</taxon>
        <taxon>Curculionidae</taxon>
        <taxon>Dryophthorinae</taxon>
        <taxon>Rhynchophorus</taxon>
    </lineage>
</organism>
<dbReference type="GO" id="GO:0016150">
    <property type="term" value="F:translation release factor activity, codon nonspecific"/>
    <property type="evidence" value="ECO:0007669"/>
    <property type="project" value="TreeGrafter"/>
</dbReference>
<dbReference type="EC" id="3.1.1.29" evidence="1"/>